<proteinExistence type="predicted"/>
<evidence type="ECO:0000313" key="3">
    <source>
        <dbReference type="EMBL" id="GAA2389241.1"/>
    </source>
</evidence>
<evidence type="ECO:0000313" key="4">
    <source>
        <dbReference type="Proteomes" id="UP001501444"/>
    </source>
</evidence>
<dbReference type="Proteomes" id="UP001501444">
    <property type="component" value="Unassembled WGS sequence"/>
</dbReference>
<keyword evidence="4" id="KW-1185">Reference proteome</keyword>
<organism evidence="3 4">
    <name type="scientific">Dactylosporangium salmoneum</name>
    <dbReference type="NCBI Taxonomy" id="53361"/>
    <lineage>
        <taxon>Bacteria</taxon>
        <taxon>Bacillati</taxon>
        <taxon>Actinomycetota</taxon>
        <taxon>Actinomycetes</taxon>
        <taxon>Micromonosporales</taxon>
        <taxon>Micromonosporaceae</taxon>
        <taxon>Dactylosporangium</taxon>
    </lineage>
</organism>
<evidence type="ECO:0000256" key="1">
    <source>
        <dbReference type="SAM" id="MobiDB-lite"/>
    </source>
</evidence>
<sequence>MKFTCGIDWAEKHHDIALVDDSGTLVAKARITESVEGFQTLLAMLAEAGDNSDCLIPVAIETPRGLLVVALRATDLPDLPDLPDQPDGRRPLPGTLLGVRQEVRPR</sequence>
<dbReference type="Pfam" id="PF01548">
    <property type="entry name" value="DEDD_Tnp_IS110"/>
    <property type="match status" value="1"/>
</dbReference>
<name>A0ABN3HWC4_9ACTN</name>
<dbReference type="InterPro" id="IPR002525">
    <property type="entry name" value="Transp_IS110-like_N"/>
</dbReference>
<feature type="region of interest" description="Disordered" evidence="1">
    <location>
        <begin position="76"/>
        <end position="106"/>
    </location>
</feature>
<protein>
    <recommendedName>
        <fullName evidence="2">Transposase IS110-like N-terminal domain-containing protein</fullName>
    </recommendedName>
</protein>
<comment type="caution">
    <text evidence="3">The sequence shown here is derived from an EMBL/GenBank/DDBJ whole genome shotgun (WGS) entry which is preliminary data.</text>
</comment>
<evidence type="ECO:0000259" key="2">
    <source>
        <dbReference type="Pfam" id="PF01548"/>
    </source>
</evidence>
<accession>A0ABN3HWC4</accession>
<reference evidence="3 4" key="1">
    <citation type="journal article" date="2019" name="Int. J. Syst. Evol. Microbiol.">
        <title>The Global Catalogue of Microorganisms (GCM) 10K type strain sequencing project: providing services to taxonomists for standard genome sequencing and annotation.</title>
        <authorList>
            <consortium name="The Broad Institute Genomics Platform"/>
            <consortium name="The Broad Institute Genome Sequencing Center for Infectious Disease"/>
            <person name="Wu L."/>
            <person name="Ma J."/>
        </authorList>
    </citation>
    <scope>NUCLEOTIDE SEQUENCE [LARGE SCALE GENOMIC DNA]</scope>
    <source>
        <strain evidence="3 4">JCM 3272</strain>
    </source>
</reference>
<dbReference type="EMBL" id="BAAARV010000118">
    <property type="protein sequence ID" value="GAA2389241.1"/>
    <property type="molecule type" value="Genomic_DNA"/>
</dbReference>
<feature type="domain" description="Transposase IS110-like N-terminal" evidence="2">
    <location>
        <begin position="5"/>
        <end position="73"/>
    </location>
</feature>
<gene>
    <name evidence="3" type="ORF">GCM10010170_100790</name>
</gene>